<feature type="compositionally biased region" description="Acidic residues" evidence="1">
    <location>
        <begin position="92"/>
        <end position="108"/>
    </location>
</feature>
<proteinExistence type="predicted"/>
<keyword evidence="2" id="KW-0812">Transmembrane</keyword>
<dbReference type="EMBL" id="BLLK01000045">
    <property type="protein sequence ID" value="GFH52394.1"/>
    <property type="molecule type" value="Genomic_DNA"/>
</dbReference>
<dbReference type="AlphaFoldDB" id="A0AAD3CXG3"/>
<evidence type="ECO:0000313" key="3">
    <source>
        <dbReference type="EMBL" id="GFH52394.1"/>
    </source>
</evidence>
<keyword evidence="2" id="KW-1133">Transmembrane helix</keyword>
<feature type="transmembrane region" description="Helical" evidence="2">
    <location>
        <begin position="60"/>
        <end position="77"/>
    </location>
</feature>
<reference evidence="3 4" key="1">
    <citation type="journal article" date="2021" name="Sci. Rep.">
        <title>The genome of the diatom Chaetoceros tenuissimus carries an ancient integrated fragment of an extant virus.</title>
        <authorList>
            <person name="Hongo Y."/>
            <person name="Kimura K."/>
            <person name="Takaki Y."/>
            <person name="Yoshida Y."/>
            <person name="Baba S."/>
            <person name="Kobayashi G."/>
            <person name="Nagasaki K."/>
            <person name="Hano T."/>
            <person name="Tomaru Y."/>
        </authorList>
    </citation>
    <scope>NUCLEOTIDE SEQUENCE [LARGE SCALE GENOMIC DNA]</scope>
    <source>
        <strain evidence="3 4">NIES-3715</strain>
    </source>
</reference>
<keyword evidence="4" id="KW-1185">Reference proteome</keyword>
<organism evidence="3 4">
    <name type="scientific">Chaetoceros tenuissimus</name>
    <dbReference type="NCBI Taxonomy" id="426638"/>
    <lineage>
        <taxon>Eukaryota</taxon>
        <taxon>Sar</taxon>
        <taxon>Stramenopiles</taxon>
        <taxon>Ochrophyta</taxon>
        <taxon>Bacillariophyta</taxon>
        <taxon>Coscinodiscophyceae</taxon>
        <taxon>Chaetocerotophycidae</taxon>
        <taxon>Chaetocerotales</taxon>
        <taxon>Chaetocerotaceae</taxon>
        <taxon>Chaetoceros</taxon>
    </lineage>
</organism>
<evidence type="ECO:0000256" key="1">
    <source>
        <dbReference type="SAM" id="MobiDB-lite"/>
    </source>
</evidence>
<feature type="region of interest" description="Disordered" evidence="1">
    <location>
        <begin position="87"/>
        <end position="122"/>
    </location>
</feature>
<sequence>MSLALVGNIAHLCNISLVFMYARAMWKYGEKDGTPFDERWLEEGFCRAQDTFVEEMHLDSGLVMSVIAFPFMSFLYWKHSKSASSFFKQDTEPNEETDTDESDSDEGDNDKADSPSEFVEDEEETKDAALQYATNAMFGVVGHAIGHFIIFEALKSEIYPDGSMKAIDDLRNDSIGLMFRKIGPGYFLFWFPLLKSYMQNTNWAIVLLLAKFVLFGSLQIPIKFGFAYAQCCFFLCFSIDQLVSTSKENKGLAFALYPITTVIPSILISWVEATSCSTSDIMRSYGHVVYDAFMALSYPLFYVMCTVIEKRKMEKSKID</sequence>
<comment type="caution">
    <text evidence="3">The sequence shown here is derived from an EMBL/GenBank/DDBJ whole genome shotgun (WGS) entry which is preliminary data.</text>
</comment>
<feature type="transmembrane region" description="Helical" evidence="2">
    <location>
        <begin position="288"/>
        <end position="308"/>
    </location>
</feature>
<feature type="transmembrane region" description="Helical" evidence="2">
    <location>
        <begin position="226"/>
        <end position="244"/>
    </location>
</feature>
<accession>A0AAD3CXG3</accession>
<evidence type="ECO:0000256" key="2">
    <source>
        <dbReference type="SAM" id="Phobius"/>
    </source>
</evidence>
<evidence type="ECO:0000313" key="4">
    <source>
        <dbReference type="Proteomes" id="UP001054902"/>
    </source>
</evidence>
<dbReference type="Proteomes" id="UP001054902">
    <property type="component" value="Unassembled WGS sequence"/>
</dbReference>
<protein>
    <submittedName>
        <fullName evidence="3">Uncharacterized protein</fullName>
    </submittedName>
</protein>
<name>A0AAD3CXG3_9STRA</name>
<gene>
    <name evidence="3" type="ORF">CTEN210_08870</name>
</gene>
<feature type="transmembrane region" description="Helical" evidence="2">
    <location>
        <begin position="251"/>
        <end position="268"/>
    </location>
</feature>
<keyword evidence="2" id="KW-0472">Membrane</keyword>